<dbReference type="EMBL" id="JAPHEH010000001">
    <property type="protein sequence ID" value="MDG4475540.1"/>
    <property type="molecule type" value="Genomic_DNA"/>
</dbReference>
<keyword evidence="2" id="KW-1003">Cell membrane</keyword>
<evidence type="ECO:0000256" key="10">
    <source>
        <dbReference type="ARBA" id="ARBA00023136"/>
    </source>
</evidence>
<accession>A0A9X4MGL4</accession>
<reference evidence="13" key="1">
    <citation type="journal article" date="2022" name="bioRxiv">
        <title>Thiovibrio frasassiensisgen. nov., sp. nov., an autotrophic, elemental sulfur disproportionating bacterium isolated from sulfidic karst sediment, and proposal of Thiovibrionaceae fam. nov.</title>
        <authorList>
            <person name="Aronson H."/>
            <person name="Thomas C."/>
            <person name="Bhattacharyya M."/>
            <person name="Eckstein S."/>
            <person name="Jensen S."/>
            <person name="Barco R."/>
            <person name="Macalady J."/>
            <person name="Amend J."/>
        </authorList>
    </citation>
    <scope>NUCLEOTIDE SEQUENCE</scope>
    <source>
        <strain evidence="13">RS19-109</strain>
    </source>
</reference>
<evidence type="ECO:0000256" key="8">
    <source>
        <dbReference type="ARBA" id="ARBA00022989"/>
    </source>
</evidence>
<feature type="transmembrane region" description="Helical" evidence="11">
    <location>
        <begin position="16"/>
        <end position="41"/>
    </location>
</feature>
<organism evidence="13 14">
    <name type="scientific">Thiovibrio frasassiensis</name>
    <dbReference type="NCBI Taxonomy" id="2984131"/>
    <lineage>
        <taxon>Bacteria</taxon>
        <taxon>Pseudomonadati</taxon>
        <taxon>Thermodesulfobacteriota</taxon>
        <taxon>Desulfobulbia</taxon>
        <taxon>Desulfobulbales</taxon>
        <taxon>Thiovibrionaceae</taxon>
        <taxon>Thiovibrio</taxon>
    </lineage>
</organism>
<keyword evidence="6" id="KW-0378">Hydrolase</keyword>
<evidence type="ECO:0000256" key="6">
    <source>
        <dbReference type="ARBA" id="ARBA00022801"/>
    </source>
</evidence>
<dbReference type="AlphaFoldDB" id="A0A9X4MGL4"/>
<keyword evidence="14" id="KW-1185">Reference proteome</keyword>
<keyword evidence="8 11" id="KW-1133">Transmembrane helix</keyword>
<keyword evidence="7" id="KW-0862">Zinc</keyword>
<evidence type="ECO:0000313" key="14">
    <source>
        <dbReference type="Proteomes" id="UP001154240"/>
    </source>
</evidence>
<dbReference type="PANTHER" id="PTHR43221:SF2">
    <property type="entry name" value="PROTEASE HTPX HOMOLOG"/>
    <property type="match status" value="1"/>
</dbReference>
<reference evidence="13" key="2">
    <citation type="submission" date="2022-10" db="EMBL/GenBank/DDBJ databases">
        <authorList>
            <person name="Aronson H.S."/>
        </authorList>
    </citation>
    <scope>NUCLEOTIDE SEQUENCE</scope>
    <source>
        <strain evidence="13">RS19-109</strain>
    </source>
</reference>
<gene>
    <name evidence="13" type="ORF">OLX77_05120</name>
</gene>
<feature type="transmembrane region" description="Helical" evidence="11">
    <location>
        <begin position="231"/>
        <end position="255"/>
    </location>
</feature>
<evidence type="ECO:0000256" key="7">
    <source>
        <dbReference type="ARBA" id="ARBA00022833"/>
    </source>
</evidence>
<comment type="caution">
    <text evidence="13">The sequence shown here is derived from an EMBL/GenBank/DDBJ whole genome shotgun (WGS) entry which is preliminary data.</text>
</comment>
<keyword evidence="5" id="KW-0479">Metal-binding</keyword>
<dbReference type="Gene3D" id="3.30.2010.10">
    <property type="entry name" value="Metalloproteases ('zincins'), catalytic domain"/>
    <property type="match status" value="1"/>
</dbReference>
<proteinExistence type="predicted"/>
<name>A0A9X4MGL4_9BACT</name>
<evidence type="ECO:0000256" key="11">
    <source>
        <dbReference type="SAM" id="Phobius"/>
    </source>
</evidence>
<dbReference type="GO" id="GO:0046872">
    <property type="term" value="F:metal ion binding"/>
    <property type="evidence" value="ECO:0007669"/>
    <property type="project" value="UniProtKB-KW"/>
</dbReference>
<evidence type="ECO:0000256" key="2">
    <source>
        <dbReference type="ARBA" id="ARBA00022475"/>
    </source>
</evidence>
<evidence type="ECO:0000313" key="13">
    <source>
        <dbReference type="EMBL" id="MDG4475540.1"/>
    </source>
</evidence>
<keyword evidence="3" id="KW-0645">Protease</keyword>
<dbReference type="PANTHER" id="PTHR43221">
    <property type="entry name" value="PROTEASE HTPX"/>
    <property type="match status" value="1"/>
</dbReference>
<feature type="transmembrane region" description="Helical" evidence="11">
    <location>
        <begin position="61"/>
        <end position="80"/>
    </location>
</feature>
<dbReference type="GO" id="GO:0004222">
    <property type="term" value="F:metalloendopeptidase activity"/>
    <property type="evidence" value="ECO:0007669"/>
    <property type="project" value="InterPro"/>
</dbReference>
<evidence type="ECO:0000256" key="4">
    <source>
        <dbReference type="ARBA" id="ARBA00022692"/>
    </source>
</evidence>
<evidence type="ECO:0000256" key="9">
    <source>
        <dbReference type="ARBA" id="ARBA00023049"/>
    </source>
</evidence>
<evidence type="ECO:0000256" key="5">
    <source>
        <dbReference type="ARBA" id="ARBA00022723"/>
    </source>
</evidence>
<dbReference type="InterPro" id="IPR001915">
    <property type="entry name" value="Peptidase_M48"/>
</dbReference>
<dbReference type="CDD" id="cd07340">
    <property type="entry name" value="M48B_Htpx_like"/>
    <property type="match status" value="1"/>
</dbReference>
<sequence length="670" mass="73436">MRDFFAQQYMARRNTFWLILYFTAAVAVIVALVTVFLYVLTTFNLGRLYVSLTPFNLSPRQWNLAIMGKIAGVVLALILVGTGYKYLRLRSGGGSLIAQLLGGRVIYPDTRDFYERRLLNIIEEMAIASGVTVPTVYLLDREGGINAFAAGFSREDAVLGVTRGAVQYLTREELQGVIAHEFSHILNGDMLINVRLQGILHGILVIGLLGEILLKSGFASDQGRDRGKGGGFYAVLVGLVLLVVGYTGVFVARLIKSAVARQREFLADASAVQFTRNPLGLAGALKKIGGLAAGSKIRDPHASEISHMFFGNGLQESWFNVFSTHPPLLSRIQKLDPEFKGDFPARVEFAPVSEEEAMMYAASAGQPGSLPGEIPAGGEGRHVFIHSLAAGRPLREVIVGPHGDHLRLAREMIVSLPPPIRDAARNGFGARAMVFGLLLDGDPAIRAKQLGLLERETDPEVRQELARLLPDFAELFPEMRLPLVDMAMPALKSLSPDQYAAFKRGVDQLMGADGRIDLFEYALRHVLLRHLEPRFHPHPPSLALSRPLAQMGDEISCVLSLLSRLGHGDENLARKSLMQAVRVFGKEMKRFSYRPARECSLKGFDNALKILAQGGIETRQLVLAAALDCITYDEKITIREAELFRAIAEALSCPVPLWLTGHSDEGAPEA</sequence>
<dbReference type="GO" id="GO:0006508">
    <property type="term" value="P:proteolysis"/>
    <property type="evidence" value="ECO:0007669"/>
    <property type="project" value="UniProtKB-KW"/>
</dbReference>
<keyword evidence="10 11" id="KW-0472">Membrane</keyword>
<comment type="cofactor">
    <cofactor evidence="1">
        <name>Zn(2+)</name>
        <dbReference type="ChEBI" id="CHEBI:29105"/>
    </cofactor>
</comment>
<keyword evidence="4 11" id="KW-0812">Transmembrane</keyword>
<dbReference type="InterPro" id="IPR050083">
    <property type="entry name" value="HtpX_protease"/>
</dbReference>
<feature type="transmembrane region" description="Helical" evidence="11">
    <location>
        <begin position="199"/>
        <end position="219"/>
    </location>
</feature>
<evidence type="ECO:0000256" key="3">
    <source>
        <dbReference type="ARBA" id="ARBA00022670"/>
    </source>
</evidence>
<feature type="domain" description="Peptidase M48" evidence="12">
    <location>
        <begin position="116"/>
        <end position="336"/>
    </location>
</feature>
<dbReference type="RefSeq" id="WP_307632513.1">
    <property type="nucleotide sequence ID" value="NZ_JAPHEH010000001.1"/>
</dbReference>
<keyword evidence="9" id="KW-0482">Metalloprotease</keyword>
<dbReference type="Pfam" id="PF01435">
    <property type="entry name" value="Peptidase_M48"/>
    <property type="match status" value="1"/>
</dbReference>
<dbReference type="Proteomes" id="UP001154240">
    <property type="component" value="Unassembled WGS sequence"/>
</dbReference>
<protein>
    <submittedName>
        <fullName evidence="13">M48 family metallopeptidase</fullName>
    </submittedName>
</protein>
<evidence type="ECO:0000259" key="12">
    <source>
        <dbReference type="Pfam" id="PF01435"/>
    </source>
</evidence>
<evidence type="ECO:0000256" key="1">
    <source>
        <dbReference type="ARBA" id="ARBA00001947"/>
    </source>
</evidence>